<evidence type="ECO:0000313" key="2">
    <source>
        <dbReference type="EMBL" id="MFI7587093.1"/>
    </source>
</evidence>
<dbReference type="PROSITE" id="PS51482">
    <property type="entry name" value="DEGV"/>
    <property type="match status" value="1"/>
</dbReference>
<sequence>MSPQRRHIAVVTDSTAYLPDKAADDLHITVVPLQVIFDGRSYAEGVEISSERVARALKADLRVTTSRPSAQAFVDTYEQLRREGASAVVSVHMSGDMSGTVDAARTAARELEATGLQVEVVDSRSLGMGMGFGVLDAARAAAAGASPEEVASAARRRSLHSSIYMYVDTLEYLRRGGRIGAAQALLGSALTIKPLLHLVDGRLEALDRVRTTARALDRLVEVAAQDAREHPAELAVHHLDAPDRAEEVAARLREAVPGVGEIAVSEVGAVVGAHVGPGTVGVVVSPRP</sequence>
<protein>
    <submittedName>
        <fullName evidence="2">DegV family protein</fullName>
    </submittedName>
</protein>
<dbReference type="Gene3D" id="3.30.1180.10">
    <property type="match status" value="1"/>
</dbReference>
<comment type="caution">
    <text evidence="2">The sequence shown here is derived from an EMBL/GenBank/DDBJ whole genome shotgun (WGS) entry which is preliminary data.</text>
</comment>
<dbReference type="Proteomes" id="UP001612915">
    <property type="component" value="Unassembled WGS sequence"/>
</dbReference>
<dbReference type="PANTHER" id="PTHR33434">
    <property type="entry name" value="DEGV DOMAIN-CONTAINING PROTEIN DR_1986-RELATED"/>
    <property type="match status" value="1"/>
</dbReference>
<dbReference type="EMBL" id="JBITLV010000002">
    <property type="protein sequence ID" value="MFI7587093.1"/>
    <property type="molecule type" value="Genomic_DNA"/>
</dbReference>
<keyword evidence="3" id="KW-1185">Reference proteome</keyword>
<dbReference type="InterPro" id="IPR043168">
    <property type="entry name" value="DegV_C"/>
</dbReference>
<organism evidence="2 3">
    <name type="scientific">Spongisporangium articulatum</name>
    <dbReference type="NCBI Taxonomy" id="3362603"/>
    <lineage>
        <taxon>Bacteria</taxon>
        <taxon>Bacillati</taxon>
        <taxon>Actinomycetota</taxon>
        <taxon>Actinomycetes</taxon>
        <taxon>Kineosporiales</taxon>
        <taxon>Kineosporiaceae</taxon>
        <taxon>Spongisporangium</taxon>
    </lineage>
</organism>
<dbReference type="RefSeq" id="WP_398278056.1">
    <property type="nucleotide sequence ID" value="NZ_JBITLV010000002.1"/>
</dbReference>
<proteinExistence type="predicted"/>
<evidence type="ECO:0000256" key="1">
    <source>
        <dbReference type="ARBA" id="ARBA00023121"/>
    </source>
</evidence>
<dbReference type="PANTHER" id="PTHR33434:SF2">
    <property type="entry name" value="FATTY ACID-BINDING PROTEIN TM_1468"/>
    <property type="match status" value="1"/>
</dbReference>
<gene>
    <name evidence="2" type="ORF">ACIB24_08475</name>
</gene>
<accession>A0ABW8AMA6</accession>
<evidence type="ECO:0000313" key="3">
    <source>
        <dbReference type="Proteomes" id="UP001612915"/>
    </source>
</evidence>
<dbReference type="Gene3D" id="3.40.50.10170">
    <property type="match status" value="1"/>
</dbReference>
<reference evidence="2 3" key="1">
    <citation type="submission" date="2024-10" db="EMBL/GenBank/DDBJ databases">
        <title>The Natural Products Discovery Center: Release of the First 8490 Sequenced Strains for Exploring Actinobacteria Biosynthetic Diversity.</title>
        <authorList>
            <person name="Kalkreuter E."/>
            <person name="Kautsar S.A."/>
            <person name="Yang D."/>
            <person name="Bader C.D."/>
            <person name="Teijaro C.N."/>
            <person name="Fluegel L."/>
            <person name="Davis C.M."/>
            <person name="Simpson J.R."/>
            <person name="Lauterbach L."/>
            <person name="Steele A.D."/>
            <person name="Gui C."/>
            <person name="Meng S."/>
            <person name="Li G."/>
            <person name="Viehrig K."/>
            <person name="Ye F."/>
            <person name="Su P."/>
            <person name="Kiefer A.F."/>
            <person name="Nichols A."/>
            <person name="Cepeda A.J."/>
            <person name="Yan W."/>
            <person name="Fan B."/>
            <person name="Jiang Y."/>
            <person name="Adhikari A."/>
            <person name="Zheng C.-J."/>
            <person name="Schuster L."/>
            <person name="Cowan T.M."/>
            <person name="Smanski M.J."/>
            <person name="Chevrette M.G."/>
            <person name="De Carvalho L.P.S."/>
            <person name="Shen B."/>
        </authorList>
    </citation>
    <scope>NUCLEOTIDE SEQUENCE [LARGE SCALE GENOMIC DNA]</scope>
    <source>
        <strain evidence="2 3">NPDC049639</strain>
    </source>
</reference>
<dbReference type="NCBIfam" id="TIGR00762">
    <property type="entry name" value="DegV"/>
    <property type="match status" value="1"/>
</dbReference>
<dbReference type="InterPro" id="IPR050270">
    <property type="entry name" value="DegV_domain_contain"/>
</dbReference>
<dbReference type="Pfam" id="PF02645">
    <property type="entry name" value="DegV"/>
    <property type="match status" value="1"/>
</dbReference>
<keyword evidence="1" id="KW-0446">Lipid-binding</keyword>
<dbReference type="InterPro" id="IPR003797">
    <property type="entry name" value="DegV"/>
</dbReference>
<name>A0ABW8AMA6_9ACTN</name>
<dbReference type="SUPFAM" id="SSF82549">
    <property type="entry name" value="DAK1/DegV-like"/>
    <property type="match status" value="1"/>
</dbReference>